<gene>
    <name evidence="12" type="ORF">GSBLH_T00007072001</name>
</gene>
<dbReference type="SUPFAM" id="SSF57850">
    <property type="entry name" value="RING/U-box"/>
    <property type="match status" value="1"/>
</dbReference>
<keyword evidence="2 9" id="KW-0812">Transmembrane</keyword>
<evidence type="ECO:0000256" key="9">
    <source>
        <dbReference type="SAM" id="Phobius"/>
    </source>
</evidence>
<proteinExistence type="predicted"/>
<keyword evidence="3" id="KW-0479">Metal-binding</keyword>
<organism evidence="12">
    <name type="scientific">Blastocystis hominis</name>
    <dbReference type="NCBI Taxonomy" id="12968"/>
    <lineage>
        <taxon>Eukaryota</taxon>
        <taxon>Sar</taxon>
        <taxon>Stramenopiles</taxon>
        <taxon>Bigyra</taxon>
        <taxon>Opalozoa</taxon>
        <taxon>Opalinata</taxon>
        <taxon>Blastocystidae</taxon>
        <taxon>Blastocystis</taxon>
    </lineage>
</organism>
<dbReference type="InterPro" id="IPR003137">
    <property type="entry name" value="PA_domain"/>
</dbReference>
<dbReference type="GO" id="GO:0005634">
    <property type="term" value="C:nucleus"/>
    <property type="evidence" value="ECO:0007669"/>
    <property type="project" value="TreeGrafter"/>
</dbReference>
<dbReference type="GO" id="GO:0061630">
    <property type="term" value="F:ubiquitin protein ligase activity"/>
    <property type="evidence" value="ECO:0007669"/>
    <property type="project" value="TreeGrafter"/>
</dbReference>
<protein>
    <recommendedName>
        <fullName evidence="11">RING-type domain-containing protein</fullName>
    </recommendedName>
</protein>
<dbReference type="InterPro" id="IPR001841">
    <property type="entry name" value="Znf_RING"/>
</dbReference>
<evidence type="ECO:0000256" key="7">
    <source>
        <dbReference type="ARBA" id="ARBA00023136"/>
    </source>
</evidence>
<feature type="signal peptide" evidence="10">
    <location>
        <begin position="1"/>
        <end position="20"/>
    </location>
</feature>
<evidence type="ECO:0000256" key="8">
    <source>
        <dbReference type="PROSITE-ProRule" id="PRU00175"/>
    </source>
</evidence>
<dbReference type="CDD" id="cd00538">
    <property type="entry name" value="PA"/>
    <property type="match status" value="1"/>
</dbReference>
<evidence type="ECO:0000256" key="1">
    <source>
        <dbReference type="ARBA" id="ARBA00004370"/>
    </source>
</evidence>
<evidence type="ECO:0000313" key="12">
    <source>
        <dbReference type="EMBL" id="CBK22348.2"/>
    </source>
</evidence>
<dbReference type="PROSITE" id="PS50089">
    <property type="entry name" value="ZF_RING_2"/>
    <property type="match status" value="1"/>
</dbReference>
<accession>D8M375</accession>
<feature type="domain" description="RING-type" evidence="11">
    <location>
        <begin position="218"/>
        <end position="260"/>
    </location>
</feature>
<keyword evidence="10" id="KW-0732">Signal</keyword>
<comment type="subcellular location">
    <subcellularLocation>
        <location evidence="1">Membrane</location>
    </subcellularLocation>
</comment>
<dbReference type="Pfam" id="PF13639">
    <property type="entry name" value="zf-RING_2"/>
    <property type="match status" value="1"/>
</dbReference>
<evidence type="ECO:0000256" key="6">
    <source>
        <dbReference type="ARBA" id="ARBA00022989"/>
    </source>
</evidence>
<dbReference type="GeneID" id="24923196"/>
<reference evidence="12" key="1">
    <citation type="submission" date="2010-02" db="EMBL/GenBank/DDBJ databases">
        <title>Sequencing and annotation of the Blastocystis hominis genome.</title>
        <authorList>
            <person name="Wincker P."/>
        </authorList>
    </citation>
    <scope>NUCLEOTIDE SEQUENCE</scope>
    <source>
        <strain evidence="12">Singapore isolate B</strain>
    </source>
</reference>
<dbReference type="Gene3D" id="3.50.30.30">
    <property type="match status" value="1"/>
</dbReference>
<dbReference type="Proteomes" id="UP000008312">
    <property type="component" value="Unassembled WGS sequence"/>
</dbReference>
<dbReference type="AlphaFoldDB" id="D8M375"/>
<evidence type="ECO:0000313" key="13">
    <source>
        <dbReference type="Proteomes" id="UP000008312"/>
    </source>
</evidence>
<evidence type="ECO:0000256" key="4">
    <source>
        <dbReference type="ARBA" id="ARBA00022771"/>
    </source>
</evidence>
<keyword evidence="5" id="KW-0862">Zinc</keyword>
<evidence type="ECO:0000256" key="10">
    <source>
        <dbReference type="SAM" id="SignalP"/>
    </source>
</evidence>
<evidence type="ECO:0000256" key="2">
    <source>
        <dbReference type="ARBA" id="ARBA00022692"/>
    </source>
</evidence>
<dbReference type="Gene3D" id="3.30.40.10">
    <property type="entry name" value="Zinc/RING finger domain, C3HC4 (zinc finger)"/>
    <property type="match status" value="1"/>
</dbReference>
<dbReference type="SUPFAM" id="SSF52025">
    <property type="entry name" value="PA domain"/>
    <property type="match status" value="1"/>
</dbReference>
<dbReference type="Pfam" id="PF02225">
    <property type="entry name" value="PA"/>
    <property type="match status" value="1"/>
</dbReference>
<dbReference type="PANTHER" id="PTHR45931">
    <property type="entry name" value="SI:CH211-59O9.10"/>
    <property type="match status" value="1"/>
</dbReference>
<dbReference type="InterPro" id="IPR046450">
    <property type="entry name" value="PA_dom_sf"/>
</dbReference>
<dbReference type="CDD" id="cd16454">
    <property type="entry name" value="RING-H2_PA-TM-RING"/>
    <property type="match status" value="1"/>
</dbReference>
<feature type="chain" id="PRO_5003117723" description="RING-type domain-containing protein" evidence="10">
    <location>
        <begin position="21"/>
        <end position="276"/>
    </location>
</feature>
<evidence type="ECO:0000256" key="5">
    <source>
        <dbReference type="ARBA" id="ARBA00022833"/>
    </source>
</evidence>
<feature type="transmembrane region" description="Helical" evidence="9">
    <location>
        <begin position="167"/>
        <end position="185"/>
    </location>
</feature>
<keyword evidence="13" id="KW-1185">Reference proteome</keyword>
<dbReference type="InterPro" id="IPR051834">
    <property type="entry name" value="RING_finger_E3_ligase"/>
</dbReference>
<keyword evidence="7 9" id="KW-0472">Membrane</keyword>
<evidence type="ECO:0000259" key="11">
    <source>
        <dbReference type="PROSITE" id="PS50089"/>
    </source>
</evidence>
<dbReference type="EMBL" id="FN668650">
    <property type="protein sequence ID" value="CBK22348.2"/>
    <property type="molecule type" value="Genomic_DNA"/>
</dbReference>
<dbReference type="OMA" id="PSYDANT"/>
<dbReference type="PANTHER" id="PTHR45931:SF3">
    <property type="entry name" value="RING ZINC FINGER-CONTAINING PROTEIN"/>
    <property type="match status" value="1"/>
</dbReference>
<sequence>MKIVVVLFVFLLARSIIIHAEKEYSCSHVNATFGVPVGSVNCTGTFVSTVPLDACGEIKSNLTNSVALIIKNATSIGCSAAKQVYNVQQAGAIGAVVMNAPVSWYDDFEIVDAEDKDEYNITIPVVGILFQSGYQIYYMLKENSSITVTISRDFESTGQLVGNTSNSILLLWAGWFILTFFSTLGEKCKKYHRQNYVKQIKVTRFHTKNVDPESQPTCAICLSDFKEHDPIKTLRCGHFFHSVCIDPWLINEKALCPVCRQGIFQIEDWVGVEETR</sequence>
<dbReference type="InParanoid" id="D8M375"/>
<dbReference type="InterPro" id="IPR013083">
    <property type="entry name" value="Znf_RING/FYVE/PHD"/>
</dbReference>
<dbReference type="SMART" id="SM00184">
    <property type="entry name" value="RING"/>
    <property type="match status" value="1"/>
</dbReference>
<dbReference type="GO" id="GO:0016020">
    <property type="term" value="C:membrane"/>
    <property type="evidence" value="ECO:0007669"/>
    <property type="project" value="UniProtKB-SubCell"/>
</dbReference>
<dbReference type="GO" id="GO:0006511">
    <property type="term" value="P:ubiquitin-dependent protein catabolic process"/>
    <property type="evidence" value="ECO:0007669"/>
    <property type="project" value="TreeGrafter"/>
</dbReference>
<evidence type="ECO:0000256" key="3">
    <source>
        <dbReference type="ARBA" id="ARBA00022723"/>
    </source>
</evidence>
<dbReference type="OrthoDB" id="272091at2759"/>
<keyword evidence="4 8" id="KW-0863">Zinc-finger</keyword>
<name>D8M375_BLAHO</name>
<dbReference type="GO" id="GO:0008270">
    <property type="term" value="F:zinc ion binding"/>
    <property type="evidence" value="ECO:0007669"/>
    <property type="project" value="UniProtKB-KW"/>
</dbReference>
<dbReference type="RefSeq" id="XP_012896396.1">
    <property type="nucleotide sequence ID" value="XM_013040942.1"/>
</dbReference>
<keyword evidence="6 9" id="KW-1133">Transmembrane helix</keyword>